<proteinExistence type="predicted"/>
<dbReference type="InterPro" id="IPR016181">
    <property type="entry name" value="Acyl_CoA_acyltransferase"/>
</dbReference>
<dbReference type="InterPro" id="IPR000182">
    <property type="entry name" value="GNAT_dom"/>
</dbReference>
<dbReference type="PATRIC" id="fig|582680.7.peg.3231"/>
<protein>
    <submittedName>
        <fullName evidence="4">Putative N-acetyltransferase YjaB</fullName>
        <ecNumber evidence="4">2.3.1.-</ecNumber>
    </submittedName>
</protein>
<keyword evidence="2 4" id="KW-0012">Acyltransferase</keyword>
<name>A0A0F0KGG1_9MICO</name>
<accession>A0A0F0KGG1</accession>
<feature type="domain" description="N-acetyltransferase" evidence="3">
    <location>
        <begin position="8"/>
        <end position="152"/>
    </location>
</feature>
<keyword evidence="5" id="KW-1185">Reference proteome</keyword>
<dbReference type="AlphaFoldDB" id="A0A0F0KGG1"/>
<dbReference type="EC" id="2.3.1.-" evidence="4"/>
<dbReference type="PROSITE" id="PS51186">
    <property type="entry name" value="GNAT"/>
    <property type="match status" value="1"/>
</dbReference>
<dbReference type="OrthoDB" id="9788300at2"/>
<gene>
    <name evidence="4" type="primary">yjaB</name>
    <name evidence="4" type="ORF">RL72_03170</name>
</gene>
<comment type="caution">
    <text evidence="4">The sequence shown here is derived from an EMBL/GenBank/DDBJ whole genome shotgun (WGS) entry which is preliminary data.</text>
</comment>
<dbReference type="Gene3D" id="3.40.630.30">
    <property type="match status" value="1"/>
</dbReference>
<dbReference type="PANTHER" id="PTHR43800">
    <property type="entry name" value="PEPTIDYL-LYSINE N-ACETYLTRANSFERASE YJAB"/>
    <property type="match status" value="1"/>
</dbReference>
<dbReference type="GO" id="GO:0016747">
    <property type="term" value="F:acyltransferase activity, transferring groups other than amino-acyl groups"/>
    <property type="evidence" value="ECO:0007669"/>
    <property type="project" value="InterPro"/>
</dbReference>
<dbReference type="PANTHER" id="PTHR43800:SF1">
    <property type="entry name" value="PEPTIDYL-LYSINE N-ACETYLTRANSFERASE YJAB"/>
    <property type="match status" value="1"/>
</dbReference>
<evidence type="ECO:0000256" key="1">
    <source>
        <dbReference type="ARBA" id="ARBA00022679"/>
    </source>
</evidence>
<reference evidence="4 5" key="1">
    <citation type="submission" date="2015-02" db="EMBL/GenBank/DDBJ databases">
        <title>Draft genome sequences of ten Microbacterium spp. with emphasis on heavy metal contaminated environments.</title>
        <authorList>
            <person name="Corretto E."/>
        </authorList>
    </citation>
    <scope>NUCLEOTIDE SEQUENCE [LARGE SCALE GENOMIC DNA]</scope>
    <source>
        <strain evidence="4 5">DSM 23848</strain>
    </source>
</reference>
<dbReference type="Pfam" id="PF13673">
    <property type="entry name" value="Acetyltransf_10"/>
    <property type="match status" value="1"/>
</dbReference>
<dbReference type="RefSeq" id="WP_045251820.1">
    <property type="nucleotide sequence ID" value="NZ_JYIT01000084.1"/>
</dbReference>
<sequence>MRTEQPGVSIRPVAGPSEYARLVEIWRSAVRATHDFLADEDFARIENSLASSYFPAVSLVVAERDGRLIGFAGAADGNLEMLFVSDEARGTGVGTLLLQDVIERFAVTRVDVNEQNAGAHGFYRSRGFTQTGRSELDGDGRPYPILHLELSR</sequence>
<dbReference type="SUPFAM" id="SSF55729">
    <property type="entry name" value="Acyl-CoA N-acyltransferases (Nat)"/>
    <property type="match status" value="1"/>
</dbReference>
<evidence type="ECO:0000313" key="5">
    <source>
        <dbReference type="Proteomes" id="UP000033448"/>
    </source>
</evidence>
<organism evidence="4 5">
    <name type="scientific">Microbacterium azadirachtae</name>
    <dbReference type="NCBI Taxonomy" id="582680"/>
    <lineage>
        <taxon>Bacteria</taxon>
        <taxon>Bacillati</taxon>
        <taxon>Actinomycetota</taxon>
        <taxon>Actinomycetes</taxon>
        <taxon>Micrococcales</taxon>
        <taxon>Microbacteriaceae</taxon>
        <taxon>Microbacterium</taxon>
    </lineage>
</organism>
<dbReference type="EMBL" id="JYIT01000084">
    <property type="protein sequence ID" value="KJL19519.1"/>
    <property type="molecule type" value="Genomic_DNA"/>
</dbReference>
<keyword evidence="1 4" id="KW-0808">Transferase</keyword>
<evidence type="ECO:0000313" key="4">
    <source>
        <dbReference type="EMBL" id="KJL19519.1"/>
    </source>
</evidence>
<evidence type="ECO:0000259" key="3">
    <source>
        <dbReference type="PROSITE" id="PS51186"/>
    </source>
</evidence>
<dbReference type="Proteomes" id="UP000033448">
    <property type="component" value="Unassembled WGS sequence"/>
</dbReference>
<dbReference type="CDD" id="cd04301">
    <property type="entry name" value="NAT_SF"/>
    <property type="match status" value="1"/>
</dbReference>
<evidence type="ECO:0000256" key="2">
    <source>
        <dbReference type="ARBA" id="ARBA00023315"/>
    </source>
</evidence>